<reference evidence="2" key="1">
    <citation type="journal article" date="2020" name="Nat. Commun.">
        <title>Large-scale genome sequencing of mycorrhizal fungi provides insights into the early evolution of symbiotic traits.</title>
        <authorList>
            <person name="Miyauchi S."/>
            <person name="Kiss E."/>
            <person name="Kuo A."/>
            <person name="Drula E."/>
            <person name="Kohler A."/>
            <person name="Sanchez-Garcia M."/>
            <person name="Morin E."/>
            <person name="Andreopoulos B."/>
            <person name="Barry K.W."/>
            <person name="Bonito G."/>
            <person name="Buee M."/>
            <person name="Carver A."/>
            <person name="Chen C."/>
            <person name="Cichocki N."/>
            <person name="Clum A."/>
            <person name="Culley D."/>
            <person name="Crous P.W."/>
            <person name="Fauchery L."/>
            <person name="Girlanda M."/>
            <person name="Hayes R.D."/>
            <person name="Keri Z."/>
            <person name="LaButti K."/>
            <person name="Lipzen A."/>
            <person name="Lombard V."/>
            <person name="Magnuson J."/>
            <person name="Maillard F."/>
            <person name="Murat C."/>
            <person name="Nolan M."/>
            <person name="Ohm R.A."/>
            <person name="Pangilinan J."/>
            <person name="Pereira M.F."/>
            <person name="Perotto S."/>
            <person name="Peter M."/>
            <person name="Pfister S."/>
            <person name="Riley R."/>
            <person name="Sitrit Y."/>
            <person name="Stielow J.B."/>
            <person name="Szollosi G."/>
            <person name="Zifcakova L."/>
            <person name="Stursova M."/>
            <person name="Spatafora J.W."/>
            <person name="Tedersoo L."/>
            <person name="Vaario L.M."/>
            <person name="Yamada A."/>
            <person name="Yan M."/>
            <person name="Wang P."/>
            <person name="Xu J."/>
            <person name="Bruns T."/>
            <person name="Baldrian P."/>
            <person name="Vilgalys R."/>
            <person name="Dunand C."/>
            <person name="Henrissat B."/>
            <person name="Grigoriev I.V."/>
            <person name="Hibbett D."/>
            <person name="Nagy L.G."/>
            <person name="Martin F.M."/>
        </authorList>
    </citation>
    <scope>NUCLEOTIDE SEQUENCE</scope>
    <source>
        <strain evidence="2">UP504</strain>
    </source>
</reference>
<dbReference type="EMBL" id="MU128930">
    <property type="protein sequence ID" value="KAF9517667.1"/>
    <property type="molecule type" value="Genomic_DNA"/>
</dbReference>
<dbReference type="AlphaFoldDB" id="A0A9P6B5A6"/>
<dbReference type="Proteomes" id="UP000886523">
    <property type="component" value="Unassembled WGS sequence"/>
</dbReference>
<evidence type="ECO:0000313" key="3">
    <source>
        <dbReference type="Proteomes" id="UP000886523"/>
    </source>
</evidence>
<name>A0A9P6B5A6_9AGAM</name>
<proteinExistence type="predicted"/>
<keyword evidence="3" id="KW-1185">Reference proteome</keyword>
<sequence length="183" mass="20102">MVSTYSESRLSRLAGFIRSPFRPAPSPTSDPDWYVPYNGPIERPKSSYAFLHDPFERGRSTISSSILSPSLQAESSNRDAQSLRTSGSQRVTSSRRSSKSQAKAPPSFISLDTGGIGQSPAPVANAPPPQRQRESNRSQKEQSPPRDIGAYYHPYNPHGIAVFASRNSDLHRLTSALPYLTVQ</sequence>
<organism evidence="2 3">
    <name type="scientific">Hydnum rufescens UP504</name>
    <dbReference type="NCBI Taxonomy" id="1448309"/>
    <lineage>
        <taxon>Eukaryota</taxon>
        <taxon>Fungi</taxon>
        <taxon>Dikarya</taxon>
        <taxon>Basidiomycota</taxon>
        <taxon>Agaricomycotina</taxon>
        <taxon>Agaricomycetes</taxon>
        <taxon>Cantharellales</taxon>
        <taxon>Hydnaceae</taxon>
        <taxon>Hydnum</taxon>
    </lineage>
</organism>
<accession>A0A9P6B5A6</accession>
<comment type="caution">
    <text evidence="2">The sequence shown here is derived from an EMBL/GenBank/DDBJ whole genome shotgun (WGS) entry which is preliminary data.</text>
</comment>
<feature type="compositionally biased region" description="Basic and acidic residues" evidence="1">
    <location>
        <begin position="131"/>
        <end position="144"/>
    </location>
</feature>
<evidence type="ECO:0000313" key="2">
    <source>
        <dbReference type="EMBL" id="KAF9517667.1"/>
    </source>
</evidence>
<feature type="compositionally biased region" description="Low complexity" evidence="1">
    <location>
        <begin position="84"/>
        <end position="104"/>
    </location>
</feature>
<evidence type="ECO:0000256" key="1">
    <source>
        <dbReference type="SAM" id="MobiDB-lite"/>
    </source>
</evidence>
<feature type="region of interest" description="Disordered" evidence="1">
    <location>
        <begin position="17"/>
        <end position="38"/>
    </location>
</feature>
<feature type="compositionally biased region" description="Low complexity" evidence="1">
    <location>
        <begin position="61"/>
        <end position="75"/>
    </location>
</feature>
<feature type="region of interest" description="Disordered" evidence="1">
    <location>
        <begin position="61"/>
        <end position="151"/>
    </location>
</feature>
<dbReference type="OrthoDB" id="3228777at2759"/>
<gene>
    <name evidence="2" type="ORF">BS47DRAFT_472740</name>
</gene>
<protein>
    <submittedName>
        <fullName evidence="2">Uncharacterized protein</fullName>
    </submittedName>
</protein>